<evidence type="ECO:0000313" key="2">
    <source>
        <dbReference type="Proteomes" id="UP000006960"/>
    </source>
</evidence>
<gene>
    <name evidence="1" type="ORF">IIG_03832</name>
</gene>
<name>J8HPB7_BACCE</name>
<organism evidence="1 2">
    <name type="scientific">Bacillus cereus VD048</name>
    <dbReference type="NCBI Taxonomy" id="1053226"/>
    <lineage>
        <taxon>Bacteria</taxon>
        <taxon>Bacillati</taxon>
        <taxon>Bacillota</taxon>
        <taxon>Bacilli</taxon>
        <taxon>Bacillales</taxon>
        <taxon>Bacillaceae</taxon>
        <taxon>Bacillus</taxon>
        <taxon>Bacillus cereus group</taxon>
    </lineage>
</organism>
<comment type="caution">
    <text evidence="1">The sequence shown here is derived from an EMBL/GenBank/DDBJ whole genome shotgun (WGS) entry which is preliminary data.</text>
</comment>
<dbReference type="EMBL" id="AHEU01000026">
    <property type="protein sequence ID" value="EJR29508.1"/>
    <property type="molecule type" value="Genomic_DNA"/>
</dbReference>
<dbReference type="Pfam" id="PF13220">
    <property type="entry name" value="DUF4028"/>
    <property type="match status" value="1"/>
</dbReference>
<reference evidence="1 2" key="1">
    <citation type="submission" date="2012-04" db="EMBL/GenBank/DDBJ databases">
        <title>The Genome Sequence of Bacillus cereus VD048.</title>
        <authorList>
            <consortium name="The Broad Institute Genome Sequencing Platform"/>
            <consortium name="The Broad Institute Genome Sequencing Center for Infectious Disease"/>
            <person name="Feldgarden M."/>
            <person name="Van der Auwera G.A."/>
            <person name="Mahillon J."/>
            <person name="Duprez V."/>
            <person name="Timmery S."/>
            <person name="Mattelet C."/>
            <person name="Dierick K."/>
            <person name="Sun M."/>
            <person name="Yu Z."/>
            <person name="Zhu L."/>
            <person name="Hu X."/>
            <person name="Shank E.B."/>
            <person name="Swiecicka I."/>
            <person name="Hansen B.M."/>
            <person name="Andrup L."/>
            <person name="Young S.K."/>
            <person name="Zeng Q."/>
            <person name="Gargeya S."/>
            <person name="Fitzgerald M."/>
            <person name="Haas B."/>
            <person name="Abouelleil A."/>
            <person name="Alvarado L."/>
            <person name="Arachchi H.M."/>
            <person name="Berlin A."/>
            <person name="Chapman S.B."/>
            <person name="Goldberg J."/>
            <person name="Griggs A."/>
            <person name="Gujja S."/>
            <person name="Hansen M."/>
            <person name="Howarth C."/>
            <person name="Imamovic A."/>
            <person name="Larimer J."/>
            <person name="McCowen C."/>
            <person name="Montmayeur A."/>
            <person name="Murphy C."/>
            <person name="Neiman D."/>
            <person name="Pearson M."/>
            <person name="Priest M."/>
            <person name="Roberts A."/>
            <person name="Saif S."/>
            <person name="Shea T."/>
            <person name="Sisk P."/>
            <person name="Sykes S."/>
            <person name="Wortman J."/>
            <person name="Nusbaum C."/>
            <person name="Birren B."/>
        </authorList>
    </citation>
    <scope>NUCLEOTIDE SEQUENCE [LARGE SCALE GENOMIC DNA]</scope>
    <source>
        <strain evidence="1 2">VD048</strain>
    </source>
</reference>
<evidence type="ECO:0008006" key="3">
    <source>
        <dbReference type="Google" id="ProtNLM"/>
    </source>
</evidence>
<dbReference type="HOGENOM" id="CLU_185819_0_0_9"/>
<dbReference type="InterPro" id="IPR025106">
    <property type="entry name" value="DUF4028"/>
</dbReference>
<accession>J8HPB7</accession>
<dbReference type="AlphaFoldDB" id="J8HPB7"/>
<protein>
    <recommendedName>
        <fullName evidence="3">DUF4028 domain-containing protein</fullName>
    </recommendedName>
</protein>
<proteinExistence type="predicted"/>
<evidence type="ECO:0000313" key="1">
    <source>
        <dbReference type="EMBL" id="EJR29508.1"/>
    </source>
</evidence>
<dbReference type="Proteomes" id="UP000006960">
    <property type="component" value="Unassembled WGS sequence"/>
</dbReference>
<sequence length="101" mass="12100">MTIREEGLIVKDQVLFCYLKGKRCLFVIVKILKDSSNSFLCTVQNKNGEKYVKKWFSKHENKEELGRPTFKEVEKDWRENRESFVYPEIKALHSYKTVTFM</sequence>
<dbReference type="PATRIC" id="fig|1053226.3.peg.3904"/>